<gene>
    <name evidence="1" type="ORF">LCGC14_0195100</name>
</gene>
<reference evidence="1" key="1">
    <citation type="journal article" date="2015" name="Nature">
        <title>Complex archaea that bridge the gap between prokaryotes and eukaryotes.</title>
        <authorList>
            <person name="Spang A."/>
            <person name="Saw J.H."/>
            <person name="Jorgensen S.L."/>
            <person name="Zaremba-Niedzwiedzka K."/>
            <person name="Martijn J."/>
            <person name="Lind A.E."/>
            <person name="van Eijk R."/>
            <person name="Schleper C."/>
            <person name="Guy L."/>
            <person name="Ettema T.J."/>
        </authorList>
    </citation>
    <scope>NUCLEOTIDE SEQUENCE</scope>
</reference>
<proteinExistence type="predicted"/>
<name>A0A0F9V1S9_9ZZZZ</name>
<dbReference type="AlphaFoldDB" id="A0A0F9V1S9"/>
<protein>
    <submittedName>
        <fullName evidence="1">Uncharacterized protein</fullName>
    </submittedName>
</protein>
<comment type="caution">
    <text evidence="1">The sequence shown here is derived from an EMBL/GenBank/DDBJ whole genome shotgun (WGS) entry which is preliminary data.</text>
</comment>
<sequence>MAYKRYKKQRHKGDKFLRTKEIENPVRCSECHLVILTEENVNWLLVEYLNQSKRQKEANMYVIDGNYDPYIVMRPGLKDVLKHTTQILLWRKNICTDKRDGKRFEESLQRLIGVMDDTLALHPNDELLEQYLQFLAEIE</sequence>
<dbReference type="EMBL" id="LAZR01000084">
    <property type="protein sequence ID" value="KKN93677.1"/>
    <property type="molecule type" value="Genomic_DNA"/>
</dbReference>
<accession>A0A0F9V1S9</accession>
<organism evidence="1">
    <name type="scientific">marine sediment metagenome</name>
    <dbReference type="NCBI Taxonomy" id="412755"/>
    <lineage>
        <taxon>unclassified sequences</taxon>
        <taxon>metagenomes</taxon>
        <taxon>ecological metagenomes</taxon>
    </lineage>
</organism>
<evidence type="ECO:0000313" key="1">
    <source>
        <dbReference type="EMBL" id="KKN93677.1"/>
    </source>
</evidence>